<keyword evidence="5" id="KW-0049">Antioxidant</keyword>
<dbReference type="InterPro" id="IPR013766">
    <property type="entry name" value="Thioredoxin_domain"/>
</dbReference>
<dbReference type="Gene3D" id="3.40.30.10">
    <property type="entry name" value="Glutaredoxin"/>
    <property type="match status" value="1"/>
</dbReference>
<dbReference type="InterPro" id="IPR050924">
    <property type="entry name" value="Peroxiredoxin_BCP/PrxQ"/>
</dbReference>
<dbReference type="RefSeq" id="WP_127763440.1">
    <property type="nucleotide sequence ID" value="NZ_SADE01000001.1"/>
</dbReference>
<evidence type="ECO:0000256" key="12">
    <source>
        <dbReference type="ARBA" id="ARBA00049091"/>
    </source>
</evidence>
<dbReference type="InterPro" id="IPR024706">
    <property type="entry name" value="Peroxiredoxin_AhpC-typ"/>
</dbReference>
<evidence type="ECO:0000256" key="6">
    <source>
        <dbReference type="ARBA" id="ARBA00023002"/>
    </source>
</evidence>
<feature type="active site" description="Cysteine sulfenic acid (-SOH) intermediate; for peroxidase activity" evidence="13">
    <location>
        <position position="45"/>
    </location>
</feature>
<evidence type="ECO:0000256" key="11">
    <source>
        <dbReference type="ARBA" id="ARBA00042639"/>
    </source>
</evidence>
<dbReference type="Proteomes" id="UP000287447">
    <property type="component" value="Unassembled WGS sequence"/>
</dbReference>
<dbReference type="InterPro" id="IPR000866">
    <property type="entry name" value="AhpC/TSA"/>
</dbReference>
<evidence type="ECO:0000256" key="1">
    <source>
        <dbReference type="ARBA" id="ARBA00003330"/>
    </source>
</evidence>
<dbReference type="SUPFAM" id="SSF52833">
    <property type="entry name" value="Thioredoxin-like"/>
    <property type="match status" value="1"/>
</dbReference>
<dbReference type="EC" id="1.11.1.24" evidence="3"/>
<evidence type="ECO:0000256" key="5">
    <source>
        <dbReference type="ARBA" id="ARBA00022862"/>
    </source>
</evidence>
<dbReference type="PANTHER" id="PTHR42801">
    <property type="entry name" value="THIOREDOXIN-DEPENDENT PEROXIDE REDUCTASE"/>
    <property type="match status" value="1"/>
</dbReference>
<dbReference type="GO" id="GO:0005737">
    <property type="term" value="C:cytoplasm"/>
    <property type="evidence" value="ECO:0007669"/>
    <property type="project" value="TreeGrafter"/>
</dbReference>
<evidence type="ECO:0000256" key="13">
    <source>
        <dbReference type="PIRSR" id="PIRSR000239-1"/>
    </source>
</evidence>
<keyword evidence="6 15" id="KW-0560">Oxidoreductase</keyword>
<dbReference type="InterPro" id="IPR036249">
    <property type="entry name" value="Thioredoxin-like_sf"/>
</dbReference>
<evidence type="ECO:0000256" key="3">
    <source>
        <dbReference type="ARBA" id="ARBA00013017"/>
    </source>
</evidence>
<evidence type="ECO:0000256" key="4">
    <source>
        <dbReference type="ARBA" id="ARBA00022559"/>
    </source>
</evidence>
<evidence type="ECO:0000313" key="16">
    <source>
        <dbReference type="Proteomes" id="UP000287447"/>
    </source>
</evidence>
<dbReference type="PIRSF" id="PIRSF000239">
    <property type="entry name" value="AHPC"/>
    <property type="match status" value="1"/>
</dbReference>
<dbReference type="NCBIfam" id="NF006960">
    <property type="entry name" value="PRK09437.1"/>
    <property type="match status" value="1"/>
</dbReference>
<evidence type="ECO:0000313" key="15">
    <source>
        <dbReference type="EMBL" id="RVU38068.1"/>
    </source>
</evidence>
<dbReference type="OrthoDB" id="9812811at2"/>
<gene>
    <name evidence="15" type="ORF">EOI86_01825</name>
</gene>
<dbReference type="PROSITE" id="PS51352">
    <property type="entry name" value="THIOREDOXIN_2"/>
    <property type="match status" value="1"/>
</dbReference>
<evidence type="ECO:0000256" key="2">
    <source>
        <dbReference type="ARBA" id="ARBA00011245"/>
    </source>
</evidence>
<dbReference type="CDD" id="cd03017">
    <property type="entry name" value="PRX_BCP"/>
    <property type="match status" value="1"/>
</dbReference>
<protein>
    <recommendedName>
        <fullName evidence="3">thioredoxin-dependent peroxiredoxin</fullName>
        <ecNumber evidence="3">1.11.1.24</ecNumber>
    </recommendedName>
    <alternativeName>
        <fullName evidence="9">Thioredoxin peroxidase</fullName>
    </alternativeName>
    <alternativeName>
        <fullName evidence="11">Thioredoxin-dependent peroxiredoxin Bcp</fullName>
    </alternativeName>
</protein>
<keyword evidence="8" id="KW-0676">Redox-active center</keyword>
<dbReference type="GO" id="GO:0008379">
    <property type="term" value="F:thioredoxin peroxidase activity"/>
    <property type="evidence" value="ECO:0007669"/>
    <property type="project" value="TreeGrafter"/>
</dbReference>
<reference evidence="16" key="1">
    <citation type="submission" date="2019-01" db="EMBL/GenBank/DDBJ databases">
        <title>Gri0909 isolated from a small marine red alga.</title>
        <authorList>
            <person name="Kim J."/>
            <person name="Jeong S.E."/>
            <person name="Jeon C.O."/>
        </authorList>
    </citation>
    <scope>NUCLEOTIDE SEQUENCE [LARGE SCALE GENOMIC DNA]</scope>
    <source>
        <strain evidence="16">Gri0909</strain>
    </source>
</reference>
<sequence>MALQEGDTAPNFTLPTDGGGSVTLADLKGSPVVVYFYPKDNTPGCTTEAKDFRDLKGDFDKIGATIIGISKDSVKKHDNFKAKQELNFALASDEGSDVCEKFGAWGVKKMYGKEFEGIIRSTYLIGPDGKVAKAWPKVKVNGHAQEVLDAAKTL</sequence>
<evidence type="ECO:0000256" key="7">
    <source>
        <dbReference type="ARBA" id="ARBA00023157"/>
    </source>
</evidence>
<name>A0A3S2WAP8_9PROT</name>
<dbReference type="AlphaFoldDB" id="A0A3S2WAP8"/>
<dbReference type="PANTHER" id="PTHR42801:SF4">
    <property type="entry name" value="AHPC_TSA FAMILY PROTEIN"/>
    <property type="match status" value="1"/>
</dbReference>
<evidence type="ECO:0000256" key="8">
    <source>
        <dbReference type="ARBA" id="ARBA00023284"/>
    </source>
</evidence>
<feature type="domain" description="Thioredoxin" evidence="14">
    <location>
        <begin position="3"/>
        <end position="154"/>
    </location>
</feature>
<dbReference type="EMBL" id="SADE01000001">
    <property type="protein sequence ID" value="RVU38068.1"/>
    <property type="molecule type" value="Genomic_DNA"/>
</dbReference>
<evidence type="ECO:0000256" key="9">
    <source>
        <dbReference type="ARBA" id="ARBA00032824"/>
    </source>
</evidence>
<comment type="catalytic activity">
    <reaction evidence="12">
        <text>a hydroperoxide + [thioredoxin]-dithiol = an alcohol + [thioredoxin]-disulfide + H2O</text>
        <dbReference type="Rhea" id="RHEA:62620"/>
        <dbReference type="Rhea" id="RHEA-COMP:10698"/>
        <dbReference type="Rhea" id="RHEA-COMP:10700"/>
        <dbReference type="ChEBI" id="CHEBI:15377"/>
        <dbReference type="ChEBI" id="CHEBI:29950"/>
        <dbReference type="ChEBI" id="CHEBI:30879"/>
        <dbReference type="ChEBI" id="CHEBI:35924"/>
        <dbReference type="ChEBI" id="CHEBI:50058"/>
        <dbReference type="EC" id="1.11.1.24"/>
    </reaction>
</comment>
<organism evidence="15 16">
    <name type="scientific">Hwanghaeella grinnelliae</name>
    <dbReference type="NCBI Taxonomy" id="2500179"/>
    <lineage>
        <taxon>Bacteria</taxon>
        <taxon>Pseudomonadati</taxon>
        <taxon>Pseudomonadota</taxon>
        <taxon>Alphaproteobacteria</taxon>
        <taxon>Rhodospirillales</taxon>
        <taxon>Rhodospirillaceae</taxon>
        <taxon>Hwanghaeella</taxon>
    </lineage>
</organism>
<accession>A0A3S2WAP8</accession>
<comment type="similarity">
    <text evidence="10">Belongs to the peroxiredoxin family. BCP/PrxQ subfamily.</text>
</comment>
<keyword evidence="16" id="KW-1185">Reference proteome</keyword>
<comment type="subunit">
    <text evidence="2">Monomer.</text>
</comment>
<evidence type="ECO:0000256" key="10">
    <source>
        <dbReference type="ARBA" id="ARBA00038489"/>
    </source>
</evidence>
<evidence type="ECO:0000259" key="14">
    <source>
        <dbReference type="PROSITE" id="PS51352"/>
    </source>
</evidence>
<keyword evidence="4 15" id="KW-0575">Peroxidase</keyword>
<dbReference type="GO" id="GO:0034599">
    <property type="term" value="P:cellular response to oxidative stress"/>
    <property type="evidence" value="ECO:0007669"/>
    <property type="project" value="TreeGrafter"/>
</dbReference>
<keyword evidence="7" id="KW-1015">Disulfide bond</keyword>
<proteinExistence type="inferred from homology"/>
<comment type="caution">
    <text evidence="15">The sequence shown here is derived from an EMBL/GenBank/DDBJ whole genome shotgun (WGS) entry which is preliminary data.</text>
</comment>
<dbReference type="Pfam" id="PF00578">
    <property type="entry name" value="AhpC-TSA"/>
    <property type="match status" value="1"/>
</dbReference>
<dbReference type="GO" id="GO:0045454">
    <property type="term" value="P:cell redox homeostasis"/>
    <property type="evidence" value="ECO:0007669"/>
    <property type="project" value="TreeGrafter"/>
</dbReference>
<dbReference type="FunFam" id="3.40.30.10:FF:000007">
    <property type="entry name" value="Thioredoxin-dependent thiol peroxidase"/>
    <property type="match status" value="1"/>
</dbReference>
<comment type="function">
    <text evidence="1">Thiol-specific peroxidase that catalyzes the reduction of hydrogen peroxide and organic hydroperoxides to water and alcohols, respectively. Plays a role in cell protection against oxidative stress by detoxifying peroxides and as sensor of hydrogen peroxide-mediated signaling events.</text>
</comment>